<evidence type="ECO:0000313" key="3">
    <source>
        <dbReference type="Proteomes" id="UP000784919"/>
    </source>
</evidence>
<dbReference type="InterPro" id="IPR011009">
    <property type="entry name" value="Kinase-like_dom_sf"/>
</dbReference>
<dbReference type="GO" id="GO:0004672">
    <property type="term" value="F:protein kinase activity"/>
    <property type="evidence" value="ECO:0007669"/>
    <property type="project" value="InterPro"/>
</dbReference>
<dbReference type="Pfam" id="PF00069">
    <property type="entry name" value="Pkinase"/>
    <property type="match status" value="1"/>
</dbReference>
<sequence>MEIITKAAVLNERGDEVKFLYTQLVIRGKNDQFFLATTELRDTASIKSIDLEKLEKFAVDTDTIRPPYSARLLRAPTPVPLDSYIKEPSLLDYDRRPNAEPLSNLVLHEIEAYELLRKHPHPNIVDYRGCVVIDGRIKGICLAKYKMTLRERIDESTSFDKDHCLEGIERGVRHLHSLGIVHNDINPRNIMFDELDRPIIIDFDSWQREGQKFYDKAGTPDWCIEETEYARVENDFYGLSKLREFIHNPGP</sequence>
<organism evidence="2 3">
    <name type="scientific">Claviceps arundinis</name>
    <dbReference type="NCBI Taxonomy" id="1623583"/>
    <lineage>
        <taxon>Eukaryota</taxon>
        <taxon>Fungi</taxon>
        <taxon>Dikarya</taxon>
        <taxon>Ascomycota</taxon>
        <taxon>Pezizomycotina</taxon>
        <taxon>Sordariomycetes</taxon>
        <taxon>Hypocreomycetidae</taxon>
        <taxon>Hypocreales</taxon>
        <taxon>Clavicipitaceae</taxon>
        <taxon>Claviceps</taxon>
    </lineage>
</organism>
<dbReference type="SUPFAM" id="SSF56112">
    <property type="entry name" value="Protein kinase-like (PK-like)"/>
    <property type="match status" value="1"/>
</dbReference>
<dbReference type="GO" id="GO:0005524">
    <property type="term" value="F:ATP binding"/>
    <property type="evidence" value="ECO:0007669"/>
    <property type="project" value="InterPro"/>
</dbReference>
<dbReference type="InterPro" id="IPR000719">
    <property type="entry name" value="Prot_kinase_dom"/>
</dbReference>
<evidence type="ECO:0000259" key="1">
    <source>
        <dbReference type="PROSITE" id="PS50011"/>
    </source>
</evidence>
<dbReference type="AlphaFoldDB" id="A0A9P7MPF5"/>
<dbReference type="Gene3D" id="1.10.510.10">
    <property type="entry name" value="Transferase(Phosphotransferase) domain 1"/>
    <property type="match status" value="1"/>
</dbReference>
<dbReference type="PANTHER" id="PTHR24347">
    <property type="entry name" value="SERINE/THREONINE-PROTEIN KINASE"/>
    <property type="match status" value="1"/>
</dbReference>
<feature type="domain" description="Protein kinase" evidence="1">
    <location>
        <begin position="19"/>
        <end position="251"/>
    </location>
</feature>
<gene>
    <name evidence="2" type="ORF">E4U56_003909</name>
</gene>
<evidence type="ECO:0000313" key="2">
    <source>
        <dbReference type="EMBL" id="KAG5961383.1"/>
    </source>
</evidence>
<accession>A0A9P7MPF5</accession>
<name>A0A9P7MPF5_9HYPO</name>
<comment type="caution">
    <text evidence="2">The sequence shown here is derived from an EMBL/GenBank/DDBJ whole genome shotgun (WGS) entry which is preliminary data.</text>
</comment>
<dbReference type="PROSITE" id="PS50011">
    <property type="entry name" value="PROTEIN_KINASE_DOM"/>
    <property type="match status" value="1"/>
</dbReference>
<dbReference type="Proteomes" id="UP000784919">
    <property type="component" value="Unassembled WGS sequence"/>
</dbReference>
<protein>
    <recommendedName>
        <fullName evidence="1">Protein kinase domain-containing protein</fullName>
    </recommendedName>
</protein>
<dbReference type="OrthoDB" id="4062651at2759"/>
<proteinExistence type="predicted"/>
<reference evidence="2" key="1">
    <citation type="journal article" date="2020" name="bioRxiv">
        <title>Whole genome comparisons of ergot fungi reveals the divergence and evolution of species within the genus Claviceps are the result of varying mechanisms driving genome evolution and host range expansion.</title>
        <authorList>
            <person name="Wyka S.A."/>
            <person name="Mondo S.J."/>
            <person name="Liu M."/>
            <person name="Dettman J."/>
            <person name="Nalam V."/>
            <person name="Broders K.D."/>
        </authorList>
    </citation>
    <scope>NUCLEOTIDE SEQUENCE</scope>
    <source>
        <strain evidence="2">CCC 1102</strain>
    </source>
</reference>
<dbReference type="EMBL" id="SRPS01000253">
    <property type="protein sequence ID" value="KAG5961383.1"/>
    <property type="molecule type" value="Genomic_DNA"/>
</dbReference>